<keyword evidence="4" id="KW-0378">Hydrolase</keyword>
<dbReference type="InterPro" id="IPR005114">
    <property type="entry name" value="Helicase_assoc"/>
</dbReference>
<keyword evidence="5" id="KW-1185">Reference proteome</keyword>
<dbReference type="SMART" id="SM00490">
    <property type="entry name" value="HELICc"/>
    <property type="match status" value="1"/>
</dbReference>
<feature type="domain" description="Helicase ATP-binding" evidence="2">
    <location>
        <begin position="64"/>
        <end position="246"/>
    </location>
</feature>
<dbReference type="EMBL" id="BSBI01000009">
    <property type="protein sequence ID" value="GLF96806.1"/>
    <property type="molecule type" value="Genomic_DNA"/>
</dbReference>
<evidence type="ECO:0000259" key="2">
    <source>
        <dbReference type="PROSITE" id="PS51192"/>
    </source>
</evidence>
<protein>
    <submittedName>
        <fullName evidence="4">DEAD/DEAH box helicase</fullName>
    </submittedName>
</protein>
<sequence length="871" mass="95519">MMQRVESASCIASFFIRLGAVGVFSECSSFLGSRSTERMAFDLRTHQVEAVDAIIRGLDIPPGKRVPRAGIRGQVRAACGTGKTVIAAAASRRMLPHGRVLVVVPTLELLTQTVREWRRVGHVGPAVAVCSLEDDAELWSLDVRCTTSPVRLALWHGTGPVTVYATYASLRVLAEAFQGAYGQRLAPMDLTVIDEAHRTSGSLGKTWADVHDNSLIPTTRRLYMTATPRIWQERPPHWEVQEGRRDPLPEETAASMDDTGIFGPVLYELTLAQAVTLGLLARYQIIVVELQDPVVTPERLWSEERHEEELRGQRLVALQAAMLRTAVEHGLKTMITFHHRTIEAEAYATGLPAVAQRLRQADPDRYPETIWADWLQGEHAAERRRQVLGEFAVRAGLAVLSNCKVLGEGVDIRAVDSVALLDPKGAPHDIVQAIGRALRQKPGEGKLASLIVPVFLGAEEEPEDMFTSGSYKPLVDVLQGLRAHDEQAVELLAVPQEPQQRSVEPSVRIGPAPGEGEAESRLLLRFAAPRDPVMIAEWVSFHVIDTERQDWARGYAALKRYAAREGHARVPFGHREQPGPYPLGYWVSRQRKAFRAGALSGKRAERLEGLGMVWEAEDATFAENLAAAHAWAEQHWGLCAPRAAVALGKPVGQWLSNQRRPGVLDGYPERAAALAGIDPDWNPTWPTEWQRTYAYVRELLTDEDVPGLPAEKPAGGVVLEPGVTVHGVDVGRWLKRQRQHTIWQALTEGQRERLTRLGIQPLPAPATTREQPGKAPGRVSGKAPGRAVGSFEKGVAALAQYRARTGTVVVPRGHTEVLEVGWGPDGAGERTSVRLGVFLSNTKTRRAGLAEDRLQVLAALGLNWARPAAAA</sequence>
<keyword evidence="4" id="KW-0347">Helicase</keyword>
<keyword evidence="4" id="KW-0547">Nucleotide-binding</keyword>
<dbReference type="PROSITE" id="PS51192">
    <property type="entry name" value="HELICASE_ATP_BIND_1"/>
    <property type="match status" value="1"/>
</dbReference>
<dbReference type="SMART" id="SM00487">
    <property type="entry name" value="DEXDc"/>
    <property type="match status" value="1"/>
</dbReference>
<dbReference type="InterPro" id="IPR014001">
    <property type="entry name" value="Helicase_ATP-bd"/>
</dbReference>
<dbReference type="Pfam" id="PF03457">
    <property type="entry name" value="HA"/>
    <property type="match status" value="3"/>
</dbReference>
<evidence type="ECO:0000256" key="1">
    <source>
        <dbReference type="SAM" id="MobiDB-lite"/>
    </source>
</evidence>
<proteinExistence type="predicted"/>
<keyword evidence="4" id="KW-0067">ATP-binding</keyword>
<dbReference type="InterPro" id="IPR001650">
    <property type="entry name" value="Helicase_C-like"/>
</dbReference>
<feature type="domain" description="Helicase C-terminal" evidence="3">
    <location>
        <begin position="317"/>
        <end position="493"/>
    </location>
</feature>
<dbReference type="Gene3D" id="3.40.50.300">
    <property type="entry name" value="P-loop containing nucleotide triphosphate hydrolases"/>
    <property type="match status" value="2"/>
</dbReference>
<organism evidence="4 5">
    <name type="scientific">Streptomyces yaizuensis</name>
    <dbReference type="NCBI Taxonomy" id="2989713"/>
    <lineage>
        <taxon>Bacteria</taxon>
        <taxon>Bacillati</taxon>
        <taxon>Actinomycetota</taxon>
        <taxon>Actinomycetes</taxon>
        <taxon>Kitasatosporales</taxon>
        <taxon>Streptomycetaceae</taxon>
        <taxon>Streptomyces</taxon>
    </lineage>
</organism>
<dbReference type="PROSITE" id="PS51194">
    <property type="entry name" value="HELICASE_CTER"/>
    <property type="match status" value="1"/>
</dbReference>
<dbReference type="Gene3D" id="6.10.140.530">
    <property type="match status" value="1"/>
</dbReference>
<gene>
    <name evidence="4" type="ORF">SYYSPA8_20935</name>
</gene>
<accession>A0ABQ5P2H7</accession>
<dbReference type="Pfam" id="PF04851">
    <property type="entry name" value="ResIII"/>
    <property type="match status" value="1"/>
</dbReference>
<dbReference type="InterPro" id="IPR050742">
    <property type="entry name" value="Helicase_Restrict-Modif_Enz"/>
</dbReference>
<dbReference type="SUPFAM" id="SSF52540">
    <property type="entry name" value="P-loop containing nucleoside triphosphate hydrolases"/>
    <property type="match status" value="1"/>
</dbReference>
<dbReference type="InterPro" id="IPR006935">
    <property type="entry name" value="Helicase/UvrB_N"/>
</dbReference>
<comment type="caution">
    <text evidence="4">The sequence shown here is derived from an EMBL/GenBank/DDBJ whole genome shotgun (WGS) entry which is preliminary data.</text>
</comment>
<dbReference type="Pfam" id="PF00271">
    <property type="entry name" value="Helicase_C"/>
    <property type="match status" value="1"/>
</dbReference>
<dbReference type="CDD" id="cd18785">
    <property type="entry name" value="SF2_C"/>
    <property type="match status" value="1"/>
</dbReference>
<dbReference type="GO" id="GO:0004386">
    <property type="term" value="F:helicase activity"/>
    <property type="evidence" value="ECO:0007669"/>
    <property type="project" value="UniProtKB-KW"/>
</dbReference>
<reference evidence="4 5" key="1">
    <citation type="submission" date="2022-10" db="EMBL/GenBank/DDBJ databases">
        <title>Draft genome sequence of Streptomyces sp. YSPA8.</title>
        <authorList>
            <person name="Moriuchi R."/>
            <person name="Dohra H."/>
            <person name="Yamamura H."/>
            <person name="Kodani S."/>
        </authorList>
    </citation>
    <scope>NUCLEOTIDE SEQUENCE [LARGE SCALE GENOMIC DNA]</scope>
    <source>
        <strain evidence="4 5">YSPA8</strain>
    </source>
</reference>
<evidence type="ECO:0000259" key="3">
    <source>
        <dbReference type="PROSITE" id="PS51194"/>
    </source>
</evidence>
<feature type="region of interest" description="Disordered" evidence="1">
    <location>
        <begin position="763"/>
        <end position="786"/>
    </location>
</feature>
<evidence type="ECO:0000313" key="4">
    <source>
        <dbReference type="EMBL" id="GLF96806.1"/>
    </source>
</evidence>
<name>A0ABQ5P2H7_9ACTN</name>
<dbReference type="Proteomes" id="UP001291653">
    <property type="component" value="Unassembled WGS sequence"/>
</dbReference>
<evidence type="ECO:0000313" key="5">
    <source>
        <dbReference type="Proteomes" id="UP001291653"/>
    </source>
</evidence>
<dbReference type="InterPro" id="IPR027417">
    <property type="entry name" value="P-loop_NTPase"/>
</dbReference>
<dbReference type="PANTHER" id="PTHR47396">
    <property type="entry name" value="TYPE I RESTRICTION ENZYME ECOKI R PROTEIN"/>
    <property type="match status" value="1"/>
</dbReference>
<dbReference type="PANTHER" id="PTHR47396:SF1">
    <property type="entry name" value="ATP-DEPENDENT HELICASE IRC3-RELATED"/>
    <property type="match status" value="1"/>
</dbReference>